<feature type="domain" description="NAC" evidence="6">
    <location>
        <begin position="6"/>
        <end position="154"/>
    </location>
</feature>
<dbReference type="Gene3D" id="2.170.150.80">
    <property type="entry name" value="NAC domain"/>
    <property type="match status" value="1"/>
</dbReference>
<dbReference type="PANTHER" id="PTHR31744">
    <property type="entry name" value="PROTEIN CUP-SHAPED COTYLEDON 2-RELATED"/>
    <property type="match status" value="1"/>
</dbReference>
<keyword evidence="3" id="KW-0238">DNA-binding</keyword>
<evidence type="ECO:0000256" key="4">
    <source>
        <dbReference type="ARBA" id="ARBA00023163"/>
    </source>
</evidence>
<evidence type="ECO:0000259" key="6">
    <source>
        <dbReference type="PROSITE" id="PS51005"/>
    </source>
</evidence>
<evidence type="ECO:0000256" key="5">
    <source>
        <dbReference type="ARBA" id="ARBA00023242"/>
    </source>
</evidence>
<sequence>MARMFLPPGFRFHPTDDELMRYYLKRQVMGKKSAFDAVTELNIYQYSPWDLPDKCLLKSRDLKWYFFCPREPKYTTGARANRATKTGFWKATGKDRCVTYKQRTIGMIKTLIFHKGHAPKGERTDWVMHEYRLKDEELVDVVQDAYVLCRIFQKKGLGPQNGAQYGAPFNEDEWNDIEEESQTFVNNVPQSSILNSDAINLPVPVNSLVSYVPEPDPLSEGPQNIDMQPIMKEVCVVSSAVESHMLPNYVPPGIIGSSAATHMIPGNSNMWSTSGPSAPGPLDTGMPILLNPDSDVLASLDMFTEDINMLPVERKEVCNLPHCSTIILFKC</sequence>
<dbReference type="GO" id="GO:0006355">
    <property type="term" value="P:regulation of DNA-templated transcription"/>
    <property type="evidence" value="ECO:0007669"/>
    <property type="project" value="InterPro"/>
</dbReference>
<comment type="subcellular location">
    <subcellularLocation>
        <location evidence="1">Nucleus</location>
    </subcellularLocation>
</comment>
<organism evidence="7 8">
    <name type="scientific">Daucus carota subsp. sativus</name>
    <name type="common">Carrot</name>
    <dbReference type="NCBI Taxonomy" id="79200"/>
    <lineage>
        <taxon>Eukaryota</taxon>
        <taxon>Viridiplantae</taxon>
        <taxon>Streptophyta</taxon>
        <taxon>Embryophyta</taxon>
        <taxon>Tracheophyta</taxon>
        <taxon>Spermatophyta</taxon>
        <taxon>Magnoliopsida</taxon>
        <taxon>eudicotyledons</taxon>
        <taxon>Gunneridae</taxon>
        <taxon>Pentapetalae</taxon>
        <taxon>asterids</taxon>
        <taxon>campanulids</taxon>
        <taxon>Apiales</taxon>
        <taxon>Apiaceae</taxon>
        <taxon>Apioideae</taxon>
        <taxon>Scandiceae</taxon>
        <taxon>Daucinae</taxon>
        <taxon>Daucus</taxon>
        <taxon>Daucus sect. Daucus</taxon>
    </lineage>
</organism>
<dbReference type="AlphaFoldDB" id="A0AAF0W5K2"/>
<dbReference type="EMBL" id="CP093343">
    <property type="protein sequence ID" value="WOG82113.1"/>
    <property type="molecule type" value="Genomic_DNA"/>
</dbReference>
<gene>
    <name evidence="7" type="ORF">DCAR_0101275</name>
</gene>
<evidence type="ECO:0000256" key="1">
    <source>
        <dbReference type="ARBA" id="ARBA00004123"/>
    </source>
</evidence>
<dbReference type="GO" id="GO:0005634">
    <property type="term" value="C:nucleus"/>
    <property type="evidence" value="ECO:0007669"/>
    <property type="project" value="UniProtKB-SubCell"/>
</dbReference>
<evidence type="ECO:0000256" key="3">
    <source>
        <dbReference type="ARBA" id="ARBA00023125"/>
    </source>
</evidence>
<keyword evidence="2" id="KW-0805">Transcription regulation</keyword>
<protein>
    <recommendedName>
        <fullName evidence="6">NAC domain-containing protein</fullName>
    </recommendedName>
</protein>
<dbReference type="InterPro" id="IPR003441">
    <property type="entry name" value="NAC-dom"/>
</dbReference>
<proteinExistence type="predicted"/>
<dbReference type="FunFam" id="2.170.150.80:FF:000002">
    <property type="entry name" value="Nac domain-containing protein 86"/>
    <property type="match status" value="1"/>
</dbReference>
<dbReference type="PANTHER" id="PTHR31744:SF232">
    <property type="entry name" value="TRANSCRIPTION FACTOR NAM FAMILY"/>
    <property type="match status" value="1"/>
</dbReference>
<evidence type="ECO:0000256" key="2">
    <source>
        <dbReference type="ARBA" id="ARBA00023015"/>
    </source>
</evidence>
<evidence type="ECO:0000313" key="8">
    <source>
        <dbReference type="Proteomes" id="UP000077755"/>
    </source>
</evidence>
<accession>A0AAF0W5K2</accession>
<name>A0AAF0W5K2_DAUCS</name>
<dbReference type="InterPro" id="IPR036093">
    <property type="entry name" value="NAC_dom_sf"/>
</dbReference>
<keyword evidence="8" id="KW-1185">Reference proteome</keyword>
<keyword evidence="4" id="KW-0804">Transcription</keyword>
<dbReference type="GO" id="GO:0003677">
    <property type="term" value="F:DNA binding"/>
    <property type="evidence" value="ECO:0007669"/>
    <property type="project" value="UniProtKB-KW"/>
</dbReference>
<dbReference type="PROSITE" id="PS51005">
    <property type="entry name" value="NAC"/>
    <property type="match status" value="1"/>
</dbReference>
<dbReference type="Proteomes" id="UP000077755">
    <property type="component" value="Chromosome 1"/>
</dbReference>
<reference evidence="7" key="1">
    <citation type="journal article" date="2016" name="Nat. Genet.">
        <title>A high-quality carrot genome assembly provides new insights into carotenoid accumulation and asterid genome evolution.</title>
        <authorList>
            <person name="Iorizzo M."/>
            <person name="Ellison S."/>
            <person name="Senalik D."/>
            <person name="Zeng P."/>
            <person name="Satapoomin P."/>
            <person name="Huang J."/>
            <person name="Bowman M."/>
            <person name="Iovene M."/>
            <person name="Sanseverino W."/>
            <person name="Cavagnaro P."/>
            <person name="Yildiz M."/>
            <person name="Macko-Podgorni A."/>
            <person name="Moranska E."/>
            <person name="Grzebelus E."/>
            <person name="Grzebelus D."/>
            <person name="Ashrafi H."/>
            <person name="Zheng Z."/>
            <person name="Cheng S."/>
            <person name="Spooner D."/>
            <person name="Van Deynze A."/>
            <person name="Simon P."/>
        </authorList>
    </citation>
    <scope>NUCLEOTIDE SEQUENCE</scope>
    <source>
        <tissue evidence="7">Leaf</tissue>
    </source>
</reference>
<dbReference type="Pfam" id="PF02365">
    <property type="entry name" value="NAM"/>
    <property type="match status" value="1"/>
</dbReference>
<dbReference type="SUPFAM" id="SSF101941">
    <property type="entry name" value="NAC domain"/>
    <property type="match status" value="1"/>
</dbReference>
<keyword evidence="5" id="KW-0539">Nucleus</keyword>
<reference evidence="7" key="2">
    <citation type="submission" date="2022-03" db="EMBL/GenBank/DDBJ databases">
        <title>Draft title - Genomic analysis of global carrot germplasm unveils the trajectory of domestication and the origin of high carotenoid orange carrot.</title>
        <authorList>
            <person name="Iorizzo M."/>
            <person name="Ellison S."/>
            <person name="Senalik D."/>
            <person name="Macko-Podgorni A."/>
            <person name="Grzebelus D."/>
            <person name="Bostan H."/>
            <person name="Rolling W."/>
            <person name="Curaba J."/>
            <person name="Simon P."/>
        </authorList>
    </citation>
    <scope>NUCLEOTIDE SEQUENCE</scope>
    <source>
        <tissue evidence="7">Leaf</tissue>
    </source>
</reference>
<evidence type="ECO:0000313" key="7">
    <source>
        <dbReference type="EMBL" id="WOG82113.1"/>
    </source>
</evidence>